<evidence type="ECO:0008006" key="3">
    <source>
        <dbReference type="Google" id="ProtNLM"/>
    </source>
</evidence>
<dbReference type="RefSeq" id="WP_170106055.1">
    <property type="nucleotide sequence ID" value="NZ_CP051672.1"/>
</dbReference>
<gene>
    <name evidence="1" type="ORF">HHO38_16605</name>
</gene>
<name>A0A7L5EEI6_PARDI</name>
<sequence length="90" mass="10076">MKKILSITLVTLITLIVSWGYNQNEVKLSELALENLEALAVTDPDDHAAEDYGDGGGGIDQSGYRYRGEPKPCCEQYYHEYKCSSVWPDC</sequence>
<dbReference type="EMBL" id="CP051672">
    <property type="protein sequence ID" value="QJE29818.1"/>
    <property type="molecule type" value="Genomic_DNA"/>
</dbReference>
<protein>
    <recommendedName>
        <fullName evidence="3">NVEALA family protein</fullName>
    </recommendedName>
</protein>
<accession>A0A7L5EEI6</accession>
<evidence type="ECO:0000313" key="2">
    <source>
        <dbReference type="Proteomes" id="UP000501982"/>
    </source>
</evidence>
<dbReference type="Proteomes" id="UP000501982">
    <property type="component" value="Chromosome"/>
</dbReference>
<reference evidence="1 2" key="1">
    <citation type="submission" date="2020-04" db="EMBL/GenBank/DDBJ databases">
        <title>Complete Genomes and Methylome analysis of CBBP consortium that reverse antibiotic-induced susceptibility to vancomycin-resistant Enterococcus faecium infection.</title>
        <authorList>
            <person name="Fomenkov A."/>
            <person name="Zhang Z."/>
            <person name="Pamer E."/>
            <person name="Roberts R.J."/>
        </authorList>
    </citation>
    <scope>NUCLEOTIDE SEQUENCE [LARGE SCALE GENOMIC DNA]</scope>
    <source>
        <strain evidence="2">CBBP</strain>
    </source>
</reference>
<proteinExistence type="predicted"/>
<organism evidence="1 2">
    <name type="scientific">Parabacteroides distasonis</name>
    <dbReference type="NCBI Taxonomy" id="823"/>
    <lineage>
        <taxon>Bacteria</taxon>
        <taxon>Pseudomonadati</taxon>
        <taxon>Bacteroidota</taxon>
        <taxon>Bacteroidia</taxon>
        <taxon>Bacteroidales</taxon>
        <taxon>Tannerellaceae</taxon>
        <taxon>Parabacteroides</taxon>
    </lineage>
</organism>
<evidence type="ECO:0000313" key="1">
    <source>
        <dbReference type="EMBL" id="QJE29818.1"/>
    </source>
</evidence>
<dbReference type="AlphaFoldDB" id="A0A7L5EEI6"/>